<feature type="binding site" evidence="3">
    <location>
        <begin position="323"/>
        <end position="330"/>
    </location>
    <ligand>
        <name>ATP</name>
        <dbReference type="ChEBI" id="CHEBI:30616"/>
    </ligand>
</feature>
<evidence type="ECO:0000313" key="5">
    <source>
        <dbReference type="EMBL" id="MBB4683710.1"/>
    </source>
</evidence>
<gene>
    <name evidence="5" type="ORF">BJY18_001195</name>
</gene>
<dbReference type="GO" id="GO:0003677">
    <property type="term" value="F:DNA binding"/>
    <property type="evidence" value="ECO:0007669"/>
    <property type="project" value="InterPro"/>
</dbReference>
<proteinExistence type="predicted"/>
<dbReference type="InterPro" id="IPR002543">
    <property type="entry name" value="FtsK_dom"/>
</dbReference>
<sequence>MADSLPVKADPVLDGELVDDTLPQPRRRERRRNRFVLWWLHSPRVPLWLKSKPQAVQALKDAVVWLVLSPLRFLGAVVRGVVVGARWWRGWVTVRDYRTAAEESEKLADKFIEIRALTLFRWKVSGAVTVVVAIAVAVVDLVYGDDPLWIAGAAASVALAVLGRRKDGSPGRKPALAGPRTLTWTMDPQVLVDAFRDAKLIGKDETLRLVERATRVGDGWAVTVDLPATRKAADVVKNRDALASALAVDEVQLIVERVRGNSGHAGRAAMWVADEDPYASPPLRTPLLGVTQWDAWRPIPFGRDARDRRIDLPLVWTSLLVGAIPRQGKTFSARLAAAGLILDAWVRLYVADFKAGKDWDAAGLVAHRFMSGDEPEHVLALVDWLIELVGEVQTRFRRMRDLDDLTCPESKVTPEMSRDKALNMPITAIFIDEVQVPLEDRTPVDVQGKKLPAGEYVGELLTWLAKKGPAAGIVLVLATQRPDSKTIPSGLRAVLGSRFALRVMDWRDSNIVLGEQMNTRGFDSSRLLPSHKGVGILRPDGDTAAGADVLAMTVRTYYMPNEDWRTICEQGRALREAAGTLTGHAAGQDTMPVLDDAAAMKAISAGQPVGAVELPALLASMVDYLGDDLSEEGRDFVPTAELLDALEMDRRTFAQEMTDLGCRPTRDRVTSEDGEIRQVRGYLTAEIRGAVSRVTSGDEPDVEEDQP</sequence>
<dbReference type="InterPro" id="IPR050206">
    <property type="entry name" value="FtsK/SpoIIIE/SftA"/>
</dbReference>
<evidence type="ECO:0000256" key="1">
    <source>
        <dbReference type="ARBA" id="ARBA00022741"/>
    </source>
</evidence>
<keyword evidence="1 3" id="KW-0547">Nucleotide-binding</keyword>
<dbReference type="PANTHER" id="PTHR22683:SF41">
    <property type="entry name" value="DNA TRANSLOCASE FTSK"/>
    <property type="match status" value="1"/>
</dbReference>
<feature type="domain" description="FtsK" evidence="4">
    <location>
        <begin position="296"/>
        <end position="510"/>
    </location>
</feature>
<keyword evidence="2 3" id="KW-0067">ATP-binding</keyword>
<dbReference type="Gene3D" id="3.40.50.300">
    <property type="entry name" value="P-loop containing nucleotide triphosphate hydrolases"/>
    <property type="match status" value="1"/>
</dbReference>
<accession>A0A840IP35</accession>
<dbReference type="PROSITE" id="PS50901">
    <property type="entry name" value="FTSK"/>
    <property type="match status" value="1"/>
</dbReference>
<dbReference type="Proteomes" id="UP000581769">
    <property type="component" value="Unassembled WGS sequence"/>
</dbReference>
<name>A0A840IP35_9PSEU</name>
<dbReference type="EMBL" id="JACHMG010000001">
    <property type="protein sequence ID" value="MBB4683710.1"/>
    <property type="molecule type" value="Genomic_DNA"/>
</dbReference>
<protein>
    <submittedName>
        <fullName evidence="5">S-DNA-T family DNA segregation ATPase FtsK/SpoIIIE</fullName>
    </submittedName>
</protein>
<dbReference type="PANTHER" id="PTHR22683">
    <property type="entry name" value="SPORULATION PROTEIN RELATED"/>
    <property type="match status" value="1"/>
</dbReference>
<dbReference type="GO" id="GO:0005524">
    <property type="term" value="F:ATP binding"/>
    <property type="evidence" value="ECO:0007669"/>
    <property type="project" value="UniProtKB-UniRule"/>
</dbReference>
<evidence type="ECO:0000313" key="6">
    <source>
        <dbReference type="Proteomes" id="UP000581769"/>
    </source>
</evidence>
<comment type="caution">
    <text evidence="5">The sequence shown here is derived from an EMBL/GenBank/DDBJ whole genome shotgun (WGS) entry which is preliminary data.</text>
</comment>
<evidence type="ECO:0000256" key="3">
    <source>
        <dbReference type="PROSITE-ProRule" id="PRU00289"/>
    </source>
</evidence>
<evidence type="ECO:0000256" key="2">
    <source>
        <dbReference type="ARBA" id="ARBA00022840"/>
    </source>
</evidence>
<dbReference type="RefSeq" id="WP_184778372.1">
    <property type="nucleotide sequence ID" value="NZ_JACHMG010000001.1"/>
</dbReference>
<organism evidence="5 6">
    <name type="scientific">Amycolatopsis jiangsuensis</name>
    <dbReference type="NCBI Taxonomy" id="1181879"/>
    <lineage>
        <taxon>Bacteria</taxon>
        <taxon>Bacillati</taxon>
        <taxon>Actinomycetota</taxon>
        <taxon>Actinomycetes</taxon>
        <taxon>Pseudonocardiales</taxon>
        <taxon>Pseudonocardiaceae</taxon>
        <taxon>Amycolatopsis</taxon>
    </lineage>
</organism>
<dbReference type="AlphaFoldDB" id="A0A840IP35"/>
<dbReference type="SUPFAM" id="SSF52540">
    <property type="entry name" value="P-loop containing nucleoside triphosphate hydrolases"/>
    <property type="match status" value="1"/>
</dbReference>
<reference evidence="5 6" key="1">
    <citation type="submission" date="2020-08" db="EMBL/GenBank/DDBJ databases">
        <title>Sequencing the genomes of 1000 actinobacteria strains.</title>
        <authorList>
            <person name="Klenk H.-P."/>
        </authorList>
    </citation>
    <scope>NUCLEOTIDE SEQUENCE [LARGE SCALE GENOMIC DNA]</scope>
    <source>
        <strain evidence="5 6">DSM 45859</strain>
    </source>
</reference>
<evidence type="ECO:0000259" key="4">
    <source>
        <dbReference type="PROSITE" id="PS50901"/>
    </source>
</evidence>
<dbReference type="InterPro" id="IPR027417">
    <property type="entry name" value="P-loop_NTPase"/>
</dbReference>
<keyword evidence="6" id="KW-1185">Reference proteome</keyword>